<name>A0A7J8T9F2_GOSDV</name>
<accession>A0A7J8T9F2</accession>
<protein>
    <submittedName>
        <fullName evidence="1">Uncharacterized protein</fullName>
    </submittedName>
</protein>
<organism evidence="1 2">
    <name type="scientific">Gossypium davidsonii</name>
    <name type="common">Davidson's cotton</name>
    <name type="synonym">Gossypium klotzschianum subsp. davidsonii</name>
    <dbReference type="NCBI Taxonomy" id="34287"/>
    <lineage>
        <taxon>Eukaryota</taxon>
        <taxon>Viridiplantae</taxon>
        <taxon>Streptophyta</taxon>
        <taxon>Embryophyta</taxon>
        <taxon>Tracheophyta</taxon>
        <taxon>Spermatophyta</taxon>
        <taxon>Magnoliopsida</taxon>
        <taxon>eudicotyledons</taxon>
        <taxon>Gunneridae</taxon>
        <taxon>Pentapetalae</taxon>
        <taxon>rosids</taxon>
        <taxon>malvids</taxon>
        <taxon>Malvales</taxon>
        <taxon>Malvaceae</taxon>
        <taxon>Malvoideae</taxon>
        <taxon>Gossypium</taxon>
    </lineage>
</organism>
<keyword evidence="2" id="KW-1185">Reference proteome</keyword>
<dbReference type="AlphaFoldDB" id="A0A7J8T9F2"/>
<dbReference type="Proteomes" id="UP000593561">
    <property type="component" value="Unassembled WGS sequence"/>
</dbReference>
<sequence>MHNLLRKKAVNPHVWSSLDFNIWEKMGVTN</sequence>
<proteinExistence type="predicted"/>
<comment type="caution">
    <text evidence="1">The sequence shown here is derived from an EMBL/GenBank/DDBJ whole genome shotgun (WGS) entry which is preliminary data.</text>
</comment>
<dbReference type="EMBL" id="JABFAC010239824">
    <property type="protein sequence ID" value="MBA0634903.1"/>
    <property type="molecule type" value="Genomic_DNA"/>
</dbReference>
<reference evidence="1 2" key="1">
    <citation type="journal article" date="2019" name="Genome Biol. Evol.">
        <title>Insights into the evolution of the New World diploid cottons (Gossypium, subgenus Houzingenia) based on genome sequencing.</title>
        <authorList>
            <person name="Grover C.E."/>
            <person name="Arick M.A. 2nd"/>
            <person name="Thrash A."/>
            <person name="Conover J.L."/>
            <person name="Sanders W.S."/>
            <person name="Peterson D.G."/>
            <person name="Frelichowski J.E."/>
            <person name="Scheffler J.A."/>
            <person name="Scheffler B.E."/>
            <person name="Wendel J.F."/>
        </authorList>
    </citation>
    <scope>NUCLEOTIDE SEQUENCE [LARGE SCALE GENOMIC DNA]</scope>
    <source>
        <strain evidence="1">27</strain>
        <tissue evidence="1">Leaf</tissue>
    </source>
</reference>
<gene>
    <name evidence="1" type="ORF">Godav_025504</name>
</gene>
<evidence type="ECO:0000313" key="2">
    <source>
        <dbReference type="Proteomes" id="UP000593561"/>
    </source>
</evidence>
<evidence type="ECO:0000313" key="1">
    <source>
        <dbReference type="EMBL" id="MBA0634903.1"/>
    </source>
</evidence>